<evidence type="ECO:0000313" key="1">
    <source>
        <dbReference type="EMBL" id="KAJ9066785.1"/>
    </source>
</evidence>
<keyword evidence="2" id="KW-1185">Reference proteome</keyword>
<proteinExistence type="predicted"/>
<protein>
    <submittedName>
        <fullName evidence="1">Uncharacterized protein</fullName>
    </submittedName>
</protein>
<comment type="caution">
    <text evidence="1">The sequence shown here is derived from an EMBL/GenBank/DDBJ whole genome shotgun (WGS) entry which is preliminary data.</text>
</comment>
<name>A0ACC2SWU7_9FUNG</name>
<evidence type="ECO:0000313" key="2">
    <source>
        <dbReference type="Proteomes" id="UP001165960"/>
    </source>
</evidence>
<dbReference type="Proteomes" id="UP001165960">
    <property type="component" value="Unassembled WGS sequence"/>
</dbReference>
<sequence>MPNTKYPWVVSLALMGSHQCGGMIYKNNVILTAAHCTIFDDEDWTVRFRYYDFSQEVGPSNEFEVAKRRPHPLYNNKKFDLNDIALWKIKGSFNLRKREYITIDKEYISYSEGKMLKVVGWGGLKQGGGVHSKLMEVELPTFNIRTCIQALASKNKVVDPKAMFCAGFPEGAGMRARGTREVLSSLTETTCRSWWG</sequence>
<reference evidence="1" key="1">
    <citation type="submission" date="2022-04" db="EMBL/GenBank/DDBJ databases">
        <title>Genome of the entomopathogenic fungus Entomophthora muscae.</title>
        <authorList>
            <person name="Elya C."/>
            <person name="Lovett B.R."/>
            <person name="Lee E."/>
            <person name="Macias A.M."/>
            <person name="Hajek A.E."/>
            <person name="De Bivort B.L."/>
            <person name="Kasson M.T."/>
            <person name="De Fine Licht H.H."/>
            <person name="Stajich J.E."/>
        </authorList>
    </citation>
    <scope>NUCLEOTIDE SEQUENCE</scope>
    <source>
        <strain evidence="1">Berkeley</strain>
    </source>
</reference>
<accession>A0ACC2SWU7</accession>
<gene>
    <name evidence="1" type="ORF">DSO57_1006076</name>
</gene>
<organism evidence="1 2">
    <name type="scientific">Entomophthora muscae</name>
    <dbReference type="NCBI Taxonomy" id="34485"/>
    <lineage>
        <taxon>Eukaryota</taxon>
        <taxon>Fungi</taxon>
        <taxon>Fungi incertae sedis</taxon>
        <taxon>Zoopagomycota</taxon>
        <taxon>Entomophthoromycotina</taxon>
        <taxon>Entomophthoromycetes</taxon>
        <taxon>Entomophthorales</taxon>
        <taxon>Entomophthoraceae</taxon>
        <taxon>Entomophthora</taxon>
    </lineage>
</organism>
<dbReference type="EMBL" id="QTSX02004277">
    <property type="protein sequence ID" value="KAJ9066785.1"/>
    <property type="molecule type" value="Genomic_DNA"/>
</dbReference>